<accession>A0A2T3NDQ4</accession>
<dbReference type="GO" id="GO:0016853">
    <property type="term" value="F:isomerase activity"/>
    <property type="evidence" value="ECO:0007669"/>
    <property type="project" value="UniProtKB-KW"/>
</dbReference>
<evidence type="ECO:0000313" key="3">
    <source>
        <dbReference type="Proteomes" id="UP000241346"/>
    </source>
</evidence>
<dbReference type="InterPro" id="IPR013022">
    <property type="entry name" value="Xyl_isomerase-like_TIM-brl"/>
</dbReference>
<name>A0A2T3NDQ4_9GAMM</name>
<sequence length="288" mass="32780">MAKPQIAVQMMMLAGKVKELGLFETLKKVNDMGFKAVEISQVDMSEENVAAMEKAVNELGMNICSLSAYTQQVHPSFPVDSFDLHFDKIVSDAKRLDVKYLRIGSLPFQHYGHADKFIEFAKEMEQWGAKLREHGIKLFYHNHHCEFDKVDGKVLFDHLVENTSAENIGFEIDVHWIQRAGLNPAKFIKKMAGRAELVHLKDYRIVTPAQEDLIGALSKGNMDVFFNTIQFAEIGEGNLDFKEIIAACEETGVKYLPIEQDDTYGRDPFESLQISMDNLKKLGYAEYF</sequence>
<dbReference type="InterPro" id="IPR050312">
    <property type="entry name" value="IolE/XylAMocC-like"/>
</dbReference>
<dbReference type="RefSeq" id="WP_107298825.1">
    <property type="nucleotide sequence ID" value="NZ_PYMB01000005.1"/>
</dbReference>
<proteinExistence type="predicted"/>
<comment type="caution">
    <text evidence="2">The sequence shown here is derived from an EMBL/GenBank/DDBJ whole genome shotgun (WGS) entry which is preliminary data.</text>
</comment>
<dbReference type="PANTHER" id="PTHR12110:SF41">
    <property type="entry name" value="INOSOSE DEHYDRATASE"/>
    <property type="match status" value="1"/>
</dbReference>
<keyword evidence="2" id="KW-0413">Isomerase</keyword>
<dbReference type="Gene3D" id="3.20.20.150">
    <property type="entry name" value="Divalent-metal-dependent TIM barrel enzymes"/>
    <property type="match status" value="1"/>
</dbReference>
<organism evidence="2 3">
    <name type="scientific">Photobacterium rosenbergii</name>
    <dbReference type="NCBI Taxonomy" id="294936"/>
    <lineage>
        <taxon>Bacteria</taxon>
        <taxon>Pseudomonadati</taxon>
        <taxon>Pseudomonadota</taxon>
        <taxon>Gammaproteobacteria</taxon>
        <taxon>Vibrionales</taxon>
        <taxon>Vibrionaceae</taxon>
        <taxon>Photobacterium</taxon>
    </lineage>
</organism>
<reference evidence="2 3" key="1">
    <citation type="submission" date="2018-03" db="EMBL/GenBank/DDBJ databases">
        <title>Whole genome sequencing of Histamine producing bacteria.</title>
        <authorList>
            <person name="Butler K."/>
        </authorList>
    </citation>
    <scope>NUCLEOTIDE SEQUENCE [LARGE SCALE GENOMIC DNA]</scope>
    <source>
        <strain evidence="2 3">DSM 19138</strain>
    </source>
</reference>
<dbReference type="EMBL" id="PYMB01000005">
    <property type="protein sequence ID" value="PSW12335.1"/>
    <property type="molecule type" value="Genomic_DNA"/>
</dbReference>
<dbReference type="SUPFAM" id="SSF51658">
    <property type="entry name" value="Xylose isomerase-like"/>
    <property type="match status" value="1"/>
</dbReference>
<evidence type="ECO:0000259" key="1">
    <source>
        <dbReference type="Pfam" id="PF01261"/>
    </source>
</evidence>
<feature type="domain" description="Xylose isomerase-like TIM barrel" evidence="1">
    <location>
        <begin position="27"/>
        <end position="261"/>
    </location>
</feature>
<dbReference type="InterPro" id="IPR036237">
    <property type="entry name" value="Xyl_isomerase-like_sf"/>
</dbReference>
<dbReference type="PANTHER" id="PTHR12110">
    <property type="entry name" value="HYDROXYPYRUVATE ISOMERASE"/>
    <property type="match status" value="1"/>
</dbReference>
<gene>
    <name evidence="2" type="ORF">C9J01_14265</name>
</gene>
<dbReference type="OrthoDB" id="9798407at2"/>
<dbReference type="AlphaFoldDB" id="A0A2T3NDQ4"/>
<dbReference type="Pfam" id="PF01261">
    <property type="entry name" value="AP_endonuc_2"/>
    <property type="match status" value="1"/>
</dbReference>
<dbReference type="Proteomes" id="UP000241346">
    <property type="component" value="Unassembled WGS sequence"/>
</dbReference>
<protein>
    <submittedName>
        <fullName evidence="2">Sugar phosphate isomerase</fullName>
    </submittedName>
</protein>
<evidence type="ECO:0000313" key="2">
    <source>
        <dbReference type="EMBL" id="PSW12335.1"/>
    </source>
</evidence>